<keyword evidence="2" id="KW-1185">Reference proteome</keyword>
<organism evidence="1 2">
    <name type="scientific">Streptomyces kanasensis</name>
    <dbReference type="NCBI Taxonomy" id="936756"/>
    <lineage>
        <taxon>Bacteria</taxon>
        <taxon>Bacillati</taxon>
        <taxon>Actinomycetota</taxon>
        <taxon>Actinomycetes</taxon>
        <taxon>Kitasatosporales</taxon>
        <taxon>Streptomycetaceae</taxon>
        <taxon>Streptomyces</taxon>
    </lineage>
</organism>
<dbReference type="EMBL" id="LNSV01000049">
    <property type="protein sequence ID" value="KUH37319.1"/>
    <property type="molecule type" value="Genomic_DNA"/>
</dbReference>
<reference evidence="1 2" key="1">
    <citation type="submission" date="2015-11" db="EMBL/GenBank/DDBJ databases">
        <title>Genome-wide analysis reveals the secondary metabolome in Streptomyces kanasensis ZX01.</title>
        <authorList>
            <person name="Zhang G."/>
            <person name="Han L."/>
            <person name="Feng J."/>
            <person name="Zhang X."/>
        </authorList>
    </citation>
    <scope>NUCLEOTIDE SEQUENCE [LARGE SCALE GENOMIC DNA]</scope>
    <source>
        <strain evidence="1 2">ZX01</strain>
    </source>
</reference>
<protein>
    <submittedName>
        <fullName evidence="1">Uncharacterized protein</fullName>
    </submittedName>
</protein>
<proteinExistence type="predicted"/>
<comment type="caution">
    <text evidence="1">The sequence shown here is derived from an EMBL/GenBank/DDBJ whole genome shotgun (WGS) entry which is preliminary data.</text>
</comment>
<accession>A0A100Y417</accession>
<dbReference type="AlphaFoldDB" id="A0A100Y417"/>
<gene>
    <name evidence="1" type="ORF">ATE80_18670</name>
</gene>
<evidence type="ECO:0000313" key="2">
    <source>
        <dbReference type="Proteomes" id="UP000054011"/>
    </source>
</evidence>
<evidence type="ECO:0000313" key="1">
    <source>
        <dbReference type="EMBL" id="KUH37319.1"/>
    </source>
</evidence>
<dbReference type="STRING" id="936756.ATE80_18670"/>
<dbReference type="Proteomes" id="UP000054011">
    <property type="component" value="Unassembled WGS sequence"/>
</dbReference>
<sequence>MAVWLGISADELVAMYRARFPVLQQYEENMWFDATGRRIAKAHQQHGYGQPKDAWKQLSSHENFPLEANVPEGYEGPLYRADRVKEMRAAHAEFTRRMRAAGWEPGDTEPPGAAPE</sequence>
<name>A0A100Y417_9ACTN</name>